<dbReference type="PANTHER" id="PTHR33375">
    <property type="entry name" value="CHROMOSOME-PARTITIONING PROTEIN PARB-RELATED"/>
    <property type="match status" value="1"/>
</dbReference>
<dbReference type="InterPro" id="IPR003115">
    <property type="entry name" value="ParB_N"/>
</dbReference>
<protein>
    <submittedName>
        <fullName evidence="2">Chromosome partitioning protein ParB</fullName>
    </submittedName>
</protein>
<evidence type="ECO:0000259" key="1">
    <source>
        <dbReference type="SMART" id="SM00470"/>
    </source>
</evidence>
<dbReference type="Gene3D" id="3.90.1530.30">
    <property type="match status" value="1"/>
</dbReference>
<comment type="caution">
    <text evidence="2">The sequence shown here is derived from an EMBL/GenBank/DDBJ whole genome shotgun (WGS) entry which is preliminary data.</text>
</comment>
<dbReference type="Pfam" id="PF02195">
    <property type="entry name" value="ParB_N"/>
    <property type="match status" value="1"/>
</dbReference>
<dbReference type="InterPro" id="IPR036086">
    <property type="entry name" value="ParB/Sulfiredoxin_sf"/>
</dbReference>
<accession>A0ABX2K4P7</accession>
<reference evidence="2 3" key="1">
    <citation type="submission" date="2019-05" db="EMBL/GenBank/DDBJ databases">
        <title>Mycolicibacterium sphagni ENV482 genome assembly.</title>
        <authorList>
            <person name="Chen W."/>
            <person name="Faulkner N.W."/>
            <person name="Hyman M.R."/>
        </authorList>
    </citation>
    <scope>NUCLEOTIDE SEQUENCE [LARGE SCALE GENOMIC DNA]</scope>
    <source>
        <strain evidence="2 3">ENV482</strain>
    </source>
</reference>
<feature type="domain" description="ParB-like N-terminal" evidence="1">
    <location>
        <begin position="44"/>
        <end position="141"/>
    </location>
</feature>
<name>A0ABX2K4P7_9MYCO</name>
<evidence type="ECO:0000313" key="2">
    <source>
        <dbReference type="EMBL" id="NTY62083.1"/>
    </source>
</evidence>
<organism evidence="2 3">
    <name type="scientific">Mycolicibacterium sphagni</name>
    <dbReference type="NCBI Taxonomy" id="1786"/>
    <lineage>
        <taxon>Bacteria</taxon>
        <taxon>Bacillati</taxon>
        <taxon>Actinomycetota</taxon>
        <taxon>Actinomycetes</taxon>
        <taxon>Mycobacteriales</taxon>
        <taxon>Mycobacteriaceae</taxon>
        <taxon>Mycolicibacterium</taxon>
    </lineage>
</organism>
<dbReference type="Proteomes" id="UP000708347">
    <property type="component" value="Unassembled WGS sequence"/>
</dbReference>
<dbReference type="InterPro" id="IPR050336">
    <property type="entry name" value="Chromosome_partition/occlusion"/>
</dbReference>
<dbReference type="RefSeq" id="WP_174399815.1">
    <property type="nucleotide sequence ID" value="NZ_VBSB01000014.1"/>
</dbReference>
<dbReference type="SMART" id="SM00470">
    <property type="entry name" value="ParB"/>
    <property type="match status" value="1"/>
</dbReference>
<dbReference type="PANTHER" id="PTHR33375:SF1">
    <property type="entry name" value="CHROMOSOME-PARTITIONING PROTEIN PARB-RELATED"/>
    <property type="match status" value="1"/>
</dbReference>
<dbReference type="SUPFAM" id="SSF110849">
    <property type="entry name" value="ParB/Sulfiredoxin"/>
    <property type="match status" value="1"/>
</dbReference>
<gene>
    <name evidence="2" type="ORF">FEG63_21280</name>
</gene>
<keyword evidence="3" id="KW-1185">Reference proteome</keyword>
<dbReference type="EMBL" id="VBSB01000014">
    <property type="protein sequence ID" value="NTY62083.1"/>
    <property type="molecule type" value="Genomic_DNA"/>
</dbReference>
<evidence type="ECO:0000313" key="3">
    <source>
        <dbReference type="Proteomes" id="UP000708347"/>
    </source>
</evidence>
<sequence length="379" mass="40306">MTTTALDPLPVEAATDSLASAIERMAASERLRKRHFTMLAVEGPSAPVTQVQGRAPGDSTSPADLEGLISSIAVVGLLQPLLVEQIDDRHILVAGERRLRALRWGHVHQPDNPHFQTAPAVVCPGPLTEDERRCWQLVENLAREDLGVGELGAALLFERAAVLAGALQAHGVDVPAELMAIEDPITRWMLLDKHRVAAGAHMVGAPWDEVLKRIGVQLNAEKAKQIVRAFKSLPTEVSTDMDAEGVALATRLEYLKLEKGRQSAASEIWAAVRDRGTPKLLGGAVRAAMADPSLSPEDAVEIAQQLHDSANASRSAALRGDTDTAVEEADPEIVGSAVTAVTRLLAELRAGKKLAGYAGGTLMLHTRELLTLAGGGEPS</sequence>
<proteinExistence type="predicted"/>